<name>A0AAJ2LSH8_9HYPH</name>
<evidence type="ECO:0000313" key="2">
    <source>
        <dbReference type="Proteomes" id="UP001268610"/>
    </source>
</evidence>
<sequence length="118" mass="14007">KAFHDYYQYVNYFNLFKYTNDEIGILDVLRRKVSYADIGYFSRGTLPQHKKFSKQIVSLSSYLSHILLPFERTQDGEYEAWFFEDSNFYKFKSFAEMYTVDLLGGCDRILGKEGMNNL</sequence>
<protein>
    <submittedName>
        <fullName evidence="1">Uncharacterized protein</fullName>
    </submittedName>
</protein>
<dbReference type="RefSeq" id="WP_310866721.1">
    <property type="nucleotide sequence ID" value="NZ_JAVLSF010001138.1"/>
</dbReference>
<dbReference type="AlphaFoldDB" id="A0AAJ2LSH8"/>
<accession>A0AAJ2LSH8</accession>
<organism evidence="1 2">
    <name type="scientific">Rhizobium hidalgonense</name>
    <dbReference type="NCBI Taxonomy" id="1538159"/>
    <lineage>
        <taxon>Bacteria</taxon>
        <taxon>Pseudomonadati</taxon>
        <taxon>Pseudomonadota</taxon>
        <taxon>Alphaproteobacteria</taxon>
        <taxon>Hyphomicrobiales</taxon>
        <taxon>Rhizobiaceae</taxon>
        <taxon>Rhizobium/Agrobacterium group</taxon>
        <taxon>Rhizobium</taxon>
    </lineage>
</organism>
<dbReference type="EMBL" id="JAVLSF010001138">
    <property type="protein sequence ID" value="MDR9778726.1"/>
    <property type="molecule type" value="Genomic_DNA"/>
</dbReference>
<feature type="non-terminal residue" evidence="1">
    <location>
        <position position="1"/>
    </location>
</feature>
<comment type="caution">
    <text evidence="1">The sequence shown here is derived from an EMBL/GenBank/DDBJ whole genome shotgun (WGS) entry which is preliminary data.</text>
</comment>
<feature type="non-terminal residue" evidence="1">
    <location>
        <position position="118"/>
    </location>
</feature>
<proteinExistence type="predicted"/>
<evidence type="ECO:0000313" key="1">
    <source>
        <dbReference type="EMBL" id="MDR9778726.1"/>
    </source>
</evidence>
<gene>
    <name evidence="1" type="ORF">RJJ65_39975</name>
</gene>
<reference evidence="1" key="1">
    <citation type="submission" date="2023-04" db="EMBL/GenBank/DDBJ databases">
        <title>Genomic characterization of faba bean (Vicia faba) microsymbionts in Mexican soils.</title>
        <authorList>
            <person name="Rivera Orduna F.N."/>
            <person name="Guevara-Luna J."/>
            <person name="Yan J."/>
            <person name="Arroyo-Herrera I."/>
            <person name="Li Y."/>
            <person name="Vasquez-Murrieta M.S."/>
            <person name="Wang E.T."/>
        </authorList>
    </citation>
    <scope>NUCLEOTIDE SEQUENCE</scope>
    <source>
        <strain evidence="1">CH26</strain>
    </source>
</reference>
<dbReference type="Proteomes" id="UP001268610">
    <property type="component" value="Unassembled WGS sequence"/>
</dbReference>